<reference evidence="2 3" key="1">
    <citation type="submission" date="2024-03" db="EMBL/GenBank/DDBJ databases">
        <title>Novel species of the genus Variovorax.</title>
        <authorList>
            <person name="Liu Q."/>
            <person name="Xin Y.-H."/>
        </authorList>
    </citation>
    <scope>NUCLEOTIDE SEQUENCE [LARGE SCALE GENOMIC DNA]</scope>
    <source>
        <strain evidence="2 3">KACC 18901</strain>
    </source>
</reference>
<sequence>MRVRNKVLALATVTVAALAGCGGGSGGGGGFLPVTPVPVQPPAPAESKVTLTVTVAGNAASPDASGNYTVAPGRNITVMASEAVEWSGSSTGDAVVTRHEISTIPTAWASRLANASKTQPGSYTLVARTADGLSKPLKFVVAAGDYRSGDYKVFGADGSRQSLTVDFDQRTFTMTDSNGVEATGALGAEDSGWFSVISDRVTGINTSVLRPFDDTILGAFPYAVPYANPVTYASYPLVASRALVTTQASLDGTYNRFRVDASPTGRDSRIGQVQISAGGTLMKQCTDNIIYRVDECPPASLVSSTVAADAESGMWSLADTATSTFQGRFAIARMGGENVYLSAGPSPSGSSQVFSIGLPETPAYTGFKSSAGGSTRHTLDVSSATATDYSYAPLGSASATQFALGGVGPSAPYGMRVAGNGPDRYFFMRSARLEAVVGSRGNANTQGFLHLGLILD</sequence>
<feature type="chain" id="PRO_5045923318" evidence="1">
    <location>
        <begin position="20"/>
        <end position="456"/>
    </location>
</feature>
<dbReference type="RefSeq" id="WP_340339145.1">
    <property type="nucleotide sequence ID" value="NZ_JBBKZS010000023.1"/>
</dbReference>
<accession>A0ABU8XJ62</accession>
<feature type="signal peptide" evidence="1">
    <location>
        <begin position="1"/>
        <end position="19"/>
    </location>
</feature>
<comment type="caution">
    <text evidence="2">The sequence shown here is derived from an EMBL/GenBank/DDBJ whole genome shotgun (WGS) entry which is preliminary data.</text>
</comment>
<gene>
    <name evidence="2" type="ORF">WKW79_31345</name>
</gene>
<proteinExistence type="predicted"/>
<dbReference type="Proteomes" id="UP001367030">
    <property type="component" value="Unassembled WGS sequence"/>
</dbReference>
<protein>
    <submittedName>
        <fullName evidence="2">Uncharacterized protein</fullName>
    </submittedName>
</protein>
<evidence type="ECO:0000256" key="1">
    <source>
        <dbReference type="SAM" id="SignalP"/>
    </source>
</evidence>
<keyword evidence="1" id="KW-0732">Signal</keyword>
<dbReference type="EMBL" id="JBBKZS010000023">
    <property type="protein sequence ID" value="MEJ8859103.1"/>
    <property type="molecule type" value="Genomic_DNA"/>
</dbReference>
<keyword evidence="3" id="KW-1185">Reference proteome</keyword>
<dbReference type="PROSITE" id="PS51257">
    <property type="entry name" value="PROKAR_LIPOPROTEIN"/>
    <property type="match status" value="1"/>
</dbReference>
<evidence type="ECO:0000313" key="2">
    <source>
        <dbReference type="EMBL" id="MEJ8859103.1"/>
    </source>
</evidence>
<evidence type="ECO:0000313" key="3">
    <source>
        <dbReference type="Proteomes" id="UP001367030"/>
    </source>
</evidence>
<organism evidence="2 3">
    <name type="scientific">Variovorax robiniae</name>
    <dbReference type="NCBI Taxonomy" id="1836199"/>
    <lineage>
        <taxon>Bacteria</taxon>
        <taxon>Pseudomonadati</taxon>
        <taxon>Pseudomonadota</taxon>
        <taxon>Betaproteobacteria</taxon>
        <taxon>Burkholderiales</taxon>
        <taxon>Comamonadaceae</taxon>
        <taxon>Variovorax</taxon>
    </lineage>
</organism>
<name>A0ABU8XJ62_9BURK</name>